<comment type="caution">
    <text evidence="2">The sequence shown here is derived from an EMBL/GenBank/DDBJ whole genome shotgun (WGS) entry which is preliminary data.</text>
</comment>
<proteinExistence type="predicted"/>
<dbReference type="Proteomes" id="UP000386575">
    <property type="component" value="Unassembled WGS sequence"/>
</dbReference>
<evidence type="ECO:0000313" key="3">
    <source>
        <dbReference type="Proteomes" id="UP000386575"/>
    </source>
</evidence>
<dbReference type="EMBL" id="VZUL01000003">
    <property type="protein sequence ID" value="KAB1083964.1"/>
    <property type="molecule type" value="Genomic_DNA"/>
</dbReference>
<feature type="region of interest" description="Disordered" evidence="1">
    <location>
        <begin position="46"/>
        <end position="81"/>
    </location>
</feature>
<accession>A0A6A1TJ97</accession>
<name>A0A6A1TJ97_NEOGA</name>
<dbReference type="AlphaFoldDB" id="A0A6A1TJ97"/>
<reference evidence="2 3" key="1">
    <citation type="submission" date="2019-09" db="EMBL/GenBank/DDBJ databases">
        <title>Genome sequencing of Ng87 strain.</title>
        <authorList>
            <person name="Karasev E.S."/>
            <person name="Andronov E."/>
        </authorList>
    </citation>
    <scope>NUCLEOTIDE SEQUENCE [LARGE SCALE GENOMIC DNA]</scope>
    <source>
        <strain evidence="2 3">Ng87</strain>
    </source>
</reference>
<feature type="compositionally biased region" description="Basic and acidic residues" evidence="1">
    <location>
        <begin position="46"/>
        <end position="61"/>
    </location>
</feature>
<feature type="region of interest" description="Disordered" evidence="1">
    <location>
        <begin position="1"/>
        <end position="20"/>
    </location>
</feature>
<sequence>MGCPTSQDADSDVKPATVPIKDRPVFGTEDYLLGQQLWHQIPRDERGHFDAGKEKADHETVKTNASACRASAPLRRSAPWD</sequence>
<evidence type="ECO:0000256" key="1">
    <source>
        <dbReference type="SAM" id="MobiDB-lite"/>
    </source>
</evidence>
<gene>
    <name evidence="2" type="ORF">F4V91_31725</name>
</gene>
<organism evidence="2 3">
    <name type="scientific">Neorhizobium galegae</name>
    <name type="common">Rhizobium galegae</name>
    <dbReference type="NCBI Taxonomy" id="399"/>
    <lineage>
        <taxon>Bacteria</taxon>
        <taxon>Pseudomonadati</taxon>
        <taxon>Pseudomonadota</taxon>
        <taxon>Alphaproteobacteria</taxon>
        <taxon>Hyphomicrobiales</taxon>
        <taxon>Rhizobiaceae</taxon>
        <taxon>Rhizobium/Agrobacterium group</taxon>
        <taxon>Neorhizobium</taxon>
    </lineage>
</organism>
<evidence type="ECO:0000313" key="2">
    <source>
        <dbReference type="EMBL" id="KAB1083964.1"/>
    </source>
</evidence>
<protein>
    <submittedName>
        <fullName evidence="2">Uncharacterized protein</fullName>
    </submittedName>
</protein>